<dbReference type="WBParaSite" id="ES5_v2.g20269.t1">
    <property type="protein sequence ID" value="ES5_v2.g20269.t1"/>
    <property type="gene ID" value="ES5_v2.g20269"/>
</dbReference>
<proteinExistence type="predicted"/>
<dbReference type="Proteomes" id="UP000887579">
    <property type="component" value="Unplaced"/>
</dbReference>
<reference evidence="2" key="1">
    <citation type="submission" date="2022-11" db="UniProtKB">
        <authorList>
            <consortium name="WormBaseParasite"/>
        </authorList>
    </citation>
    <scope>IDENTIFICATION</scope>
</reference>
<protein>
    <submittedName>
        <fullName evidence="2">Guanylate cyclase</fullName>
    </submittedName>
</protein>
<evidence type="ECO:0000313" key="2">
    <source>
        <dbReference type="WBParaSite" id="ES5_v2.g20269.t1"/>
    </source>
</evidence>
<sequence>MNDYYDMPIVQNYISTHGNMAIDKALVYIQFYEAIFLYNTFLKNTYNATNNLQIYQNSTVIINAMRNQKIAGPFGQIALDGNNQRLGPFKTSVILTEKNGSIGFINITYTSTCGVGVKTFDKKCTSLTADLINPNMDYLMNDYYDMPIVQNYISTHGNMAIDKALVYIQFYEAIFLYNTFLKNTYNATNNLQIYQNSTVIINAMRNQKIAGPFGQIALDGNNQRLGPFKTSVILTEKNGSIGFINITYTSTCGVGVKTFDKKCTSLTADLINPNMDYVKTLPPDIPSCGFHSELCDQKGTIIIVVAVMGAVSIAITIFLCARKMKSGESASMPWAVASATVRFIDENFKGSTEFQSISIHSLKENPAPQINGSKLDINEVKHSKRLFGAVDQLEVVIEVFQLREKLVFDKTDMQMLFKIKNTVHDNTNIFAGVSMDMSHEFFLMWKHCVRGTLGDVVLGSKEGDRTAMIGQNFTGAYVRDIIKGLDFLHSSPIKYHGGLTINNCLIDSHWIVKLSGFGINRLLYKWKISGMVSSRDGGPIIPDSELHYYAPNLRTKIAKAASLNKMSEIDITVEEGQSSDIFSFGIILYEILFKKKAHEFPESTVIRPVYDEGMEGLEDIEIGILNEAALPLLPTYPSIPEGTEVHPDLISLMHKCFHGVWQNRPDANMVRKITDATLKMPGSLVDQMIKNMEQYNNNLENLVKQRTGQLEEAQKKSEEILTELLPKTVADELKLGRTVPPKNYKMATVMYSDIVGFTSLCSESQPMEVVTLLSGLFQAFDSIIGQHQAYKVETIGDAYMVASGVPEKIEKKHVKEIAMIAIKQRDVTIAAKMENSGIQDRIQMTVYSQKILADCFPEFQYTKRDKQISVNGFGTYLTYWLESYEELLGSVRDLTAKNET</sequence>
<name>A0AC34FS30_9BILA</name>
<organism evidence="1 2">
    <name type="scientific">Panagrolaimus sp. ES5</name>
    <dbReference type="NCBI Taxonomy" id="591445"/>
    <lineage>
        <taxon>Eukaryota</taxon>
        <taxon>Metazoa</taxon>
        <taxon>Ecdysozoa</taxon>
        <taxon>Nematoda</taxon>
        <taxon>Chromadorea</taxon>
        <taxon>Rhabditida</taxon>
        <taxon>Tylenchina</taxon>
        <taxon>Panagrolaimomorpha</taxon>
        <taxon>Panagrolaimoidea</taxon>
        <taxon>Panagrolaimidae</taxon>
        <taxon>Panagrolaimus</taxon>
    </lineage>
</organism>
<evidence type="ECO:0000313" key="1">
    <source>
        <dbReference type="Proteomes" id="UP000887579"/>
    </source>
</evidence>
<accession>A0AC34FS30</accession>